<keyword evidence="2" id="KW-1185">Reference proteome</keyword>
<keyword evidence="1" id="KW-0812">Transmembrane</keyword>
<feature type="transmembrane region" description="Helical" evidence="1">
    <location>
        <begin position="77"/>
        <end position="95"/>
    </location>
</feature>
<organism evidence="2 3">
    <name type="scientific">Aplysia californica</name>
    <name type="common">California sea hare</name>
    <dbReference type="NCBI Taxonomy" id="6500"/>
    <lineage>
        <taxon>Eukaryota</taxon>
        <taxon>Metazoa</taxon>
        <taxon>Spiralia</taxon>
        <taxon>Lophotrochozoa</taxon>
        <taxon>Mollusca</taxon>
        <taxon>Gastropoda</taxon>
        <taxon>Heterobranchia</taxon>
        <taxon>Euthyneura</taxon>
        <taxon>Tectipleura</taxon>
        <taxon>Aplysiida</taxon>
        <taxon>Aplysioidea</taxon>
        <taxon>Aplysiidae</taxon>
        <taxon>Aplysia</taxon>
    </lineage>
</organism>
<sequence length="102" mass="10917">MRTPETGAREATTRGLTAARGLTDWQRNCYGEFSPVPCTPGDEDMLYGSSDVAISSGRAAGVRHCHKQRSGSLMDKVARRQLVAVVVLCTVFMIGEGVGESV</sequence>
<evidence type="ECO:0000256" key="1">
    <source>
        <dbReference type="SAM" id="Phobius"/>
    </source>
</evidence>
<evidence type="ECO:0000313" key="3">
    <source>
        <dbReference type="RefSeq" id="XP_005113200.2"/>
    </source>
</evidence>
<protein>
    <submittedName>
        <fullName evidence="3">Uncharacterized protein LOC101860072</fullName>
    </submittedName>
</protein>
<dbReference type="GeneID" id="101860072"/>
<keyword evidence="1" id="KW-0472">Membrane</keyword>
<reference evidence="3" key="1">
    <citation type="submission" date="2025-08" db="UniProtKB">
        <authorList>
            <consortium name="RefSeq"/>
        </authorList>
    </citation>
    <scope>IDENTIFICATION</scope>
</reference>
<feature type="non-terminal residue" evidence="3">
    <location>
        <position position="102"/>
    </location>
</feature>
<accession>A0ABM0KAX7</accession>
<dbReference type="RefSeq" id="XP_005113200.2">
    <property type="nucleotide sequence ID" value="XM_005113143.2"/>
</dbReference>
<dbReference type="Proteomes" id="UP000694888">
    <property type="component" value="Unplaced"/>
</dbReference>
<gene>
    <name evidence="3" type="primary">LOC101860072</name>
</gene>
<keyword evidence="1" id="KW-1133">Transmembrane helix</keyword>
<proteinExistence type="predicted"/>
<evidence type="ECO:0000313" key="2">
    <source>
        <dbReference type="Proteomes" id="UP000694888"/>
    </source>
</evidence>
<name>A0ABM0KAX7_APLCA</name>